<dbReference type="AlphaFoldDB" id="A0A1M5VGG5"/>
<protein>
    <recommendedName>
        <fullName evidence="1">DUF4440 domain-containing protein</fullName>
    </recommendedName>
</protein>
<evidence type="ECO:0000313" key="2">
    <source>
        <dbReference type="EMBL" id="SHH74194.1"/>
    </source>
</evidence>
<dbReference type="SUPFAM" id="SSF54427">
    <property type="entry name" value="NTF2-like"/>
    <property type="match status" value="1"/>
</dbReference>
<dbReference type="Proteomes" id="UP000184112">
    <property type="component" value="Unassembled WGS sequence"/>
</dbReference>
<reference evidence="2 3" key="1">
    <citation type="submission" date="2016-11" db="EMBL/GenBank/DDBJ databases">
        <authorList>
            <person name="Jaros S."/>
            <person name="Januszkiewicz K."/>
            <person name="Wedrychowicz H."/>
        </authorList>
    </citation>
    <scope>NUCLEOTIDE SEQUENCE [LARGE SCALE GENOMIC DNA]</scope>
    <source>
        <strain evidence="2 3">DSM 6792</strain>
    </source>
</reference>
<sequence>METEIFNLEKKYWQGMEDHQYETVKNLTHFPCIIAGRNGVQSVDEPSFKKMFESGEGDKIKVLDYLDVISQQPTQETAVTAYIIELLDTKENKSVKCACTSTWIKENDRWVCMLHTETELSSKK</sequence>
<accession>A0A1M5VGG5</accession>
<proteinExistence type="predicted"/>
<name>A0A1M5VGG5_FLAJO</name>
<evidence type="ECO:0000313" key="3">
    <source>
        <dbReference type="Proteomes" id="UP000184112"/>
    </source>
</evidence>
<feature type="domain" description="DUF4440" evidence="1">
    <location>
        <begin position="7"/>
        <end position="111"/>
    </location>
</feature>
<gene>
    <name evidence="2" type="ORF">SAMN05444388_11743</name>
</gene>
<organism evidence="2 3">
    <name type="scientific">Flavobacterium johnsoniae</name>
    <name type="common">Cytophaga johnsonae</name>
    <dbReference type="NCBI Taxonomy" id="986"/>
    <lineage>
        <taxon>Bacteria</taxon>
        <taxon>Pseudomonadati</taxon>
        <taxon>Bacteroidota</taxon>
        <taxon>Flavobacteriia</taxon>
        <taxon>Flavobacteriales</taxon>
        <taxon>Flavobacteriaceae</taxon>
        <taxon>Flavobacterium</taxon>
    </lineage>
</organism>
<dbReference type="RefSeq" id="WP_073411469.1">
    <property type="nucleotide sequence ID" value="NZ_FQWH01000017.1"/>
</dbReference>
<dbReference type="Pfam" id="PF14534">
    <property type="entry name" value="DUF4440"/>
    <property type="match status" value="1"/>
</dbReference>
<dbReference type="Gene3D" id="3.10.450.50">
    <property type="match status" value="1"/>
</dbReference>
<dbReference type="InterPro" id="IPR032710">
    <property type="entry name" value="NTF2-like_dom_sf"/>
</dbReference>
<dbReference type="InterPro" id="IPR027843">
    <property type="entry name" value="DUF4440"/>
</dbReference>
<evidence type="ECO:0000259" key="1">
    <source>
        <dbReference type="Pfam" id="PF14534"/>
    </source>
</evidence>
<dbReference type="EMBL" id="FQWH01000017">
    <property type="protein sequence ID" value="SHH74194.1"/>
    <property type="molecule type" value="Genomic_DNA"/>
</dbReference>